<evidence type="ECO:0000256" key="5">
    <source>
        <dbReference type="ARBA" id="ARBA00022833"/>
    </source>
</evidence>
<evidence type="ECO:0000256" key="8">
    <source>
        <dbReference type="PIRSR" id="PIRSR601577-1"/>
    </source>
</evidence>
<evidence type="ECO:0000256" key="6">
    <source>
        <dbReference type="ARBA" id="ARBA00023049"/>
    </source>
</evidence>
<accession>A0A7I4YYF6</accession>
<keyword evidence="6 9" id="KW-0482">Metalloprotease</keyword>
<keyword evidence="5 9" id="KW-0862">Zinc</keyword>
<dbReference type="SUPFAM" id="SSF55486">
    <property type="entry name" value="Metalloproteases ('zincins'), catalytic domain"/>
    <property type="match status" value="1"/>
</dbReference>
<dbReference type="GO" id="GO:0007155">
    <property type="term" value="P:cell adhesion"/>
    <property type="evidence" value="ECO:0007669"/>
    <property type="project" value="InterPro"/>
</dbReference>
<dbReference type="AlphaFoldDB" id="A0A7I4YYF6"/>
<feature type="active site" evidence="8">
    <location>
        <position position="234"/>
    </location>
</feature>
<comment type="similarity">
    <text evidence="1 10">Belongs to the peptidase M8 family.</text>
</comment>
<dbReference type="GO" id="GO:0005737">
    <property type="term" value="C:cytoplasm"/>
    <property type="evidence" value="ECO:0007669"/>
    <property type="project" value="TreeGrafter"/>
</dbReference>
<dbReference type="Pfam" id="PF01457">
    <property type="entry name" value="Peptidase_M8"/>
    <property type="match status" value="1"/>
</dbReference>
<dbReference type="Gene3D" id="3.10.170.20">
    <property type="match status" value="1"/>
</dbReference>
<feature type="binding site" evidence="9">
    <location>
        <position position="237"/>
    </location>
    <ligand>
        <name>Zn(2+)</name>
        <dbReference type="ChEBI" id="CHEBI:29105"/>
        <note>catalytic</note>
    </ligand>
</feature>
<protein>
    <recommendedName>
        <fullName evidence="7 10">Leishmanolysin-like peptidase</fullName>
        <ecNumber evidence="10">3.4.24.-</ecNumber>
    </recommendedName>
</protein>
<evidence type="ECO:0000256" key="9">
    <source>
        <dbReference type="PIRSR" id="PIRSR601577-2"/>
    </source>
</evidence>
<evidence type="ECO:0000256" key="7">
    <source>
        <dbReference type="ARBA" id="ARBA00039717"/>
    </source>
</evidence>
<evidence type="ECO:0000256" key="10">
    <source>
        <dbReference type="RuleBase" id="RU366077"/>
    </source>
</evidence>
<dbReference type="GO" id="GO:0046872">
    <property type="term" value="F:metal ion binding"/>
    <property type="evidence" value="ECO:0007669"/>
    <property type="project" value="UniProtKB-KW"/>
</dbReference>
<evidence type="ECO:0000256" key="3">
    <source>
        <dbReference type="ARBA" id="ARBA00022723"/>
    </source>
</evidence>
<reference evidence="12" key="1">
    <citation type="submission" date="2020-12" db="UniProtKB">
        <authorList>
            <consortium name="WormBaseParasite"/>
        </authorList>
    </citation>
    <scope>IDENTIFICATION</scope>
    <source>
        <strain evidence="12">MHco3</strain>
    </source>
</reference>
<dbReference type="FunFam" id="3.90.132.10:FF:000001">
    <property type="entry name" value="leishmanolysin-like peptidase isoform X2"/>
    <property type="match status" value="1"/>
</dbReference>
<organism evidence="11 12">
    <name type="scientific">Haemonchus contortus</name>
    <name type="common">Barber pole worm</name>
    <dbReference type="NCBI Taxonomy" id="6289"/>
    <lineage>
        <taxon>Eukaryota</taxon>
        <taxon>Metazoa</taxon>
        <taxon>Ecdysozoa</taxon>
        <taxon>Nematoda</taxon>
        <taxon>Chromadorea</taxon>
        <taxon>Rhabditida</taxon>
        <taxon>Rhabditina</taxon>
        <taxon>Rhabditomorpha</taxon>
        <taxon>Strongyloidea</taxon>
        <taxon>Trichostrongylidae</taxon>
        <taxon>Haemonchus</taxon>
    </lineage>
</organism>
<evidence type="ECO:0000313" key="12">
    <source>
        <dbReference type="WBParaSite" id="HCON_00157440-00001"/>
    </source>
</evidence>
<dbReference type="PRINTS" id="PR00782">
    <property type="entry name" value="LSHMANOLYSIN"/>
</dbReference>
<name>A0A7I4YYF6_HAECO</name>
<dbReference type="WBParaSite" id="HCON_00157440-00001">
    <property type="protein sequence ID" value="HCON_00157440-00001"/>
    <property type="gene ID" value="HCON_00157440"/>
</dbReference>
<keyword evidence="2 10" id="KW-0645">Protease</keyword>
<evidence type="ECO:0000256" key="4">
    <source>
        <dbReference type="ARBA" id="ARBA00022801"/>
    </source>
</evidence>
<feature type="binding site" evidence="9">
    <location>
        <position position="233"/>
    </location>
    <ligand>
        <name>Zn(2+)</name>
        <dbReference type="ChEBI" id="CHEBI:29105"/>
        <note>catalytic</note>
    </ligand>
</feature>
<dbReference type="GO" id="GO:0016020">
    <property type="term" value="C:membrane"/>
    <property type="evidence" value="ECO:0007669"/>
    <property type="project" value="InterPro"/>
</dbReference>
<dbReference type="Gene3D" id="3.90.132.10">
    <property type="entry name" value="Leishmanolysin , domain 2"/>
    <property type="match status" value="1"/>
</dbReference>
<proteinExistence type="inferred from homology"/>
<dbReference type="InterPro" id="IPR001577">
    <property type="entry name" value="Peptidase_M8"/>
</dbReference>
<dbReference type="GO" id="GO:0004222">
    <property type="term" value="F:metalloendopeptidase activity"/>
    <property type="evidence" value="ECO:0007669"/>
    <property type="project" value="UniProtKB-UniRule"/>
</dbReference>
<dbReference type="PANTHER" id="PTHR10942">
    <property type="entry name" value="LEISHMANOLYSIN-LIKE PEPTIDASE"/>
    <property type="match status" value="1"/>
</dbReference>
<dbReference type="Proteomes" id="UP000025227">
    <property type="component" value="Unplaced"/>
</dbReference>
<evidence type="ECO:0000256" key="2">
    <source>
        <dbReference type="ARBA" id="ARBA00022670"/>
    </source>
</evidence>
<evidence type="ECO:0000313" key="11">
    <source>
        <dbReference type="Proteomes" id="UP000025227"/>
    </source>
</evidence>
<dbReference type="PANTHER" id="PTHR10942:SF0">
    <property type="entry name" value="LEISHMANOLYSIN-LIKE PEPTIDASE"/>
    <property type="match status" value="1"/>
</dbReference>
<dbReference type="GO" id="GO:0006508">
    <property type="term" value="P:proteolysis"/>
    <property type="evidence" value="ECO:0007669"/>
    <property type="project" value="UniProtKB-KW"/>
</dbReference>
<keyword evidence="11" id="KW-1185">Reference proteome</keyword>
<dbReference type="EC" id="3.4.24.-" evidence="10"/>
<dbReference type="OrthoDB" id="527990at2759"/>
<evidence type="ECO:0000256" key="1">
    <source>
        <dbReference type="ARBA" id="ARBA00005860"/>
    </source>
</evidence>
<feature type="binding site" evidence="9">
    <location>
        <position position="325"/>
    </location>
    <ligand>
        <name>Zn(2+)</name>
        <dbReference type="ChEBI" id="CHEBI:29105"/>
        <note>catalytic</note>
    </ligand>
</feature>
<keyword evidence="4 10" id="KW-0378">Hydrolase</keyword>
<sequence length="623" mass="70868">FSCRLLLSMSGRLISRIIILYYAVAARRLTLACGYIPSQPKDVIVADTEYPSESRSRRELTWDWIRIKIEYDASVNLLNQTMKGILEDLLKDALHYFETTIKVRRLGAFSIPSDCKGILWELKDKTICQGHCEKKCEVSTAPPSAHYFECCTCELEDGNCNQGECGGKLTDVDFVLFVSVLEKYCGRPLAYAGHCFVEGITKKPVAGFMNICPDKFHETKSHKLLEWRNVIRHELIHALVFSDVHFQNFPGAGEPQRKGSIYLYPNVVHQFTRLDWETSEGPVKHDVYMVVTPKVTKEARRHFNCTTLEGAELENQGEERTSGSHWEKRVFENELMSGVATQVFALSRLTLALFEDSGWYKVDYDKAEDMEWGKNLGCAFATKSCLTWMKMNPTNPYPFCTELSDVRCSAARLEKVMCNLIPATGEEIFHPNWSPEYEYNLEGLYHDQEGQPIFGYGEEPVADFCPYYADMDKNVDPNGRCTSPDIMSYGTDSPEVFSQSARCFDVAVSWNVNNEVSNFTQTHTVGCFESICKNNLVMIRTRNSEFYPCYREGQIIHLKEVLIGDDTAELKITCPSCSELCGYQFCSQDRIMKEQLDGSTTNIVGPRVQLVEAILLIVSLYNL</sequence>
<comment type="cofactor">
    <cofactor evidence="9 10">
        <name>Zn(2+)</name>
        <dbReference type="ChEBI" id="CHEBI:29105"/>
    </cofactor>
    <text evidence="9 10">Binds 1 zinc ion per subunit.</text>
</comment>
<keyword evidence="3 9" id="KW-0479">Metal-binding</keyword>